<dbReference type="AlphaFoldDB" id="A0A3N1CUS3"/>
<comment type="similarity">
    <text evidence="1">Belongs to the amidase family.</text>
</comment>
<dbReference type="SUPFAM" id="SSF75304">
    <property type="entry name" value="Amidase signature (AS) enzymes"/>
    <property type="match status" value="1"/>
</dbReference>
<evidence type="ECO:0000259" key="2">
    <source>
        <dbReference type="Pfam" id="PF01425"/>
    </source>
</evidence>
<dbReference type="InterPro" id="IPR020556">
    <property type="entry name" value="Amidase_CS"/>
</dbReference>
<accession>A0A3N1CUS3</accession>
<proteinExistence type="inferred from homology"/>
<dbReference type="InterPro" id="IPR000120">
    <property type="entry name" value="Amidase"/>
</dbReference>
<comment type="caution">
    <text evidence="3">The sequence shown here is derived from an EMBL/GenBank/DDBJ whole genome shotgun (WGS) entry which is preliminary data.</text>
</comment>
<dbReference type="RefSeq" id="WP_123670441.1">
    <property type="nucleotide sequence ID" value="NZ_RJKE01000001.1"/>
</dbReference>
<reference evidence="3 4" key="1">
    <citation type="submission" date="2018-11" db="EMBL/GenBank/DDBJ databases">
        <title>Sequencing the genomes of 1000 actinobacteria strains.</title>
        <authorList>
            <person name="Klenk H.-P."/>
        </authorList>
    </citation>
    <scope>NUCLEOTIDE SEQUENCE [LARGE SCALE GENOMIC DNA]</scope>
    <source>
        <strain evidence="3 4">DSM 44254</strain>
    </source>
</reference>
<sequence>MEYAEYRRLDAVGIAALVAEGEVAPEEPLEAAIARAEDVNGRLNAIVYPMHDLARERARAGVSGPLAGVPFLIKDLSQDYAGLPTTGGSRALRGHRAAEHSLTVRSWLDAGLLVFGKTNTPEFGTKSVTEPEAYGPTRNPWDLGHTPGGSSGGSAAAIAAGIVPAAGASDGGGSIRIPAACCGLFGLKPGRGLLSSGPLHAEYFHGAATEGVITRTVRDSAALLDVMTSVADPGGPYLAERPASPYAELARREPGTLRIGFTTRSPLGTPVDPEAVAAVAEAARLLEGLGHTVEEAEPDIDGLRMAHDFLTMWSCEAASTVARIRRETGARPRDFELDTRLLAGAARSVRAADYLTAHDRWNTYARGLAAFHETYDLLLTPSLAGPPLPIGALDTPLPLRILGETTLRLRLAGLAAKTPLWRDQLVANLAPVPFTQLANITGRPAMSVPLHRTAAGLPLGVQFVAPLGGEGLLLALAAQLESARPWADAEPDL</sequence>
<dbReference type="InterPro" id="IPR036928">
    <property type="entry name" value="AS_sf"/>
</dbReference>
<evidence type="ECO:0000256" key="1">
    <source>
        <dbReference type="ARBA" id="ARBA00009199"/>
    </source>
</evidence>
<dbReference type="Proteomes" id="UP000272400">
    <property type="component" value="Unassembled WGS sequence"/>
</dbReference>
<dbReference type="InterPro" id="IPR023631">
    <property type="entry name" value="Amidase_dom"/>
</dbReference>
<dbReference type="PANTHER" id="PTHR11895:SF7">
    <property type="entry name" value="GLUTAMYL-TRNA(GLN) AMIDOTRANSFERASE SUBUNIT A, MITOCHONDRIAL"/>
    <property type="match status" value="1"/>
</dbReference>
<gene>
    <name evidence="3" type="ORF">EDD29_2596</name>
</gene>
<organism evidence="3 4">
    <name type="scientific">Actinocorallia herbida</name>
    <dbReference type="NCBI Taxonomy" id="58109"/>
    <lineage>
        <taxon>Bacteria</taxon>
        <taxon>Bacillati</taxon>
        <taxon>Actinomycetota</taxon>
        <taxon>Actinomycetes</taxon>
        <taxon>Streptosporangiales</taxon>
        <taxon>Thermomonosporaceae</taxon>
        <taxon>Actinocorallia</taxon>
    </lineage>
</organism>
<name>A0A3N1CUS3_9ACTN</name>
<evidence type="ECO:0000313" key="4">
    <source>
        <dbReference type="Proteomes" id="UP000272400"/>
    </source>
</evidence>
<keyword evidence="4" id="KW-1185">Reference proteome</keyword>
<dbReference type="Gene3D" id="3.90.1300.10">
    <property type="entry name" value="Amidase signature (AS) domain"/>
    <property type="match status" value="1"/>
</dbReference>
<dbReference type="PROSITE" id="PS00571">
    <property type="entry name" value="AMIDASES"/>
    <property type="match status" value="1"/>
</dbReference>
<dbReference type="OrthoDB" id="5175573at2"/>
<protein>
    <submittedName>
        <fullName evidence="3">Amidase</fullName>
    </submittedName>
</protein>
<dbReference type="EMBL" id="RJKE01000001">
    <property type="protein sequence ID" value="ROO85061.1"/>
    <property type="molecule type" value="Genomic_DNA"/>
</dbReference>
<dbReference type="GO" id="GO:0003824">
    <property type="term" value="F:catalytic activity"/>
    <property type="evidence" value="ECO:0007669"/>
    <property type="project" value="InterPro"/>
</dbReference>
<feature type="domain" description="Amidase" evidence="2">
    <location>
        <begin position="29"/>
        <end position="474"/>
    </location>
</feature>
<dbReference type="PANTHER" id="PTHR11895">
    <property type="entry name" value="TRANSAMIDASE"/>
    <property type="match status" value="1"/>
</dbReference>
<dbReference type="Pfam" id="PF01425">
    <property type="entry name" value="Amidase"/>
    <property type="match status" value="1"/>
</dbReference>
<evidence type="ECO:0000313" key="3">
    <source>
        <dbReference type="EMBL" id="ROO85061.1"/>
    </source>
</evidence>